<evidence type="ECO:0000259" key="1">
    <source>
        <dbReference type="Pfam" id="PF13439"/>
    </source>
</evidence>
<dbReference type="RefSeq" id="WP_020580632.1">
    <property type="nucleotide sequence ID" value="NZ_JOJP01000001.1"/>
</dbReference>
<reference evidence="2 3" key="1">
    <citation type="submission" date="2014-06" db="EMBL/GenBank/DDBJ databases">
        <title>Whole Genome Sequences of Three Symbiotic Endozoicomonas Bacteria.</title>
        <authorList>
            <person name="Neave M.J."/>
            <person name="Apprill A."/>
            <person name="Voolstra C.R."/>
        </authorList>
    </citation>
    <scope>NUCLEOTIDE SEQUENCE [LARGE SCALE GENOMIC DNA]</scope>
    <source>
        <strain evidence="2 3">DSM 22380</strain>
    </source>
</reference>
<dbReference type="Pfam" id="PF13439">
    <property type="entry name" value="Glyco_transf_4"/>
    <property type="match status" value="1"/>
</dbReference>
<dbReference type="PANTHER" id="PTHR12526:SF630">
    <property type="entry name" value="GLYCOSYLTRANSFERASE"/>
    <property type="match status" value="1"/>
</dbReference>
<name>A0A081K9C9_9GAMM</name>
<accession>A0A081K9C9</accession>
<protein>
    <recommendedName>
        <fullName evidence="1">Glycosyltransferase subfamily 4-like N-terminal domain-containing protein</fullName>
    </recommendedName>
</protein>
<sequence length="353" mass="39299">MNVLYLLATLNIKTGTPKKILDLVGESSANSTVFTWTLGSSENAKLYRANGADVVQIDGGRNVFLVIYKLKRLIDAKNIDVVVCHYSYGEFIGSILKVLCQNIKIVVPFVGPFAPSRLKRIVLESFSYKKLDAVIYVSEYIKKEKLIQFPMLKNVESRVIYNGTDLPLEKYKIKSENFLTMSTTGSLIDWKNIDFLLPIIKDLKSKHHLDTRLYILGAGPMKSILQDKIAMLGLGNDVVLVGATDNVGGYLNASDIYLHPSLKEGFGVAVIEGMYCENCVITSDKGALPELTNNVSSFSIACDSTLWVDKIVELCGSDKLEVLKQHSKTYVESKFSTKLFSSKYDTFLDSLIK</sequence>
<dbReference type="eggNOG" id="COG0438">
    <property type="taxonomic scope" value="Bacteria"/>
</dbReference>
<dbReference type="InterPro" id="IPR028098">
    <property type="entry name" value="Glyco_trans_4-like_N"/>
</dbReference>
<dbReference type="SUPFAM" id="SSF53756">
    <property type="entry name" value="UDP-Glycosyltransferase/glycogen phosphorylase"/>
    <property type="match status" value="1"/>
</dbReference>
<dbReference type="AlphaFoldDB" id="A0A081K9C9"/>
<feature type="domain" description="Glycosyltransferase subfamily 4-like N-terminal" evidence="1">
    <location>
        <begin position="55"/>
        <end position="166"/>
    </location>
</feature>
<comment type="caution">
    <text evidence="2">The sequence shown here is derived from an EMBL/GenBank/DDBJ whole genome shotgun (WGS) entry which is preliminary data.</text>
</comment>
<dbReference type="EMBL" id="JOJP01000001">
    <property type="protein sequence ID" value="KEI70755.1"/>
    <property type="molecule type" value="Genomic_DNA"/>
</dbReference>
<dbReference type="STRING" id="305900.GV64_08370"/>
<dbReference type="GO" id="GO:0016757">
    <property type="term" value="F:glycosyltransferase activity"/>
    <property type="evidence" value="ECO:0007669"/>
    <property type="project" value="UniProtKB-ARBA"/>
</dbReference>
<dbReference type="PANTHER" id="PTHR12526">
    <property type="entry name" value="GLYCOSYLTRANSFERASE"/>
    <property type="match status" value="1"/>
</dbReference>
<keyword evidence="3" id="KW-1185">Reference proteome</keyword>
<evidence type="ECO:0000313" key="3">
    <source>
        <dbReference type="Proteomes" id="UP000027997"/>
    </source>
</evidence>
<gene>
    <name evidence="2" type="ORF">GV64_08370</name>
</gene>
<proteinExistence type="predicted"/>
<dbReference type="Proteomes" id="UP000027997">
    <property type="component" value="Unassembled WGS sequence"/>
</dbReference>
<dbReference type="Pfam" id="PF13692">
    <property type="entry name" value="Glyco_trans_1_4"/>
    <property type="match status" value="1"/>
</dbReference>
<organism evidence="2 3">
    <name type="scientific">Endozoicomonas elysicola</name>
    <dbReference type="NCBI Taxonomy" id="305900"/>
    <lineage>
        <taxon>Bacteria</taxon>
        <taxon>Pseudomonadati</taxon>
        <taxon>Pseudomonadota</taxon>
        <taxon>Gammaproteobacteria</taxon>
        <taxon>Oceanospirillales</taxon>
        <taxon>Endozoicomonadaceae</taxon>
        <taxon>Endozoicomonas</taxon>
    </lineage>
</organism>
<evidence type="ECO:0000313" key="2">
    <source>
        <dbReference type="EMBL" id="KEI70755.1"/>
    </source>
</evidence>
<dbReference type="Gene3D" id="3.40.50.2000">
    <property type="entry name" value="Glycogen Phosphorylase B"/>
    <property type="match status" value="2"/>
</dbReference>